<dbReference type="Proteomes" id="UP000719766">
    <property type="component" value="Unassembled WGS sequence"/>
</dbReference>
<reference evidence="1" key="1">
    <citation type="journal article" date="2020" name="New Phytol.">
        <title>Comparative genomics reveals dynamic genome evolution in host specialist ectomycorrhizal fungi.</title>
        <authorList>
            <person name="Lofgren L.A."/>
            <person name="Nguyen N.H."/>
            <person name="Vilgalys R."/>
            <person name="Ruytinx J."/>
            <person name="Liao H.L."/>
            <person name="Branco S."/>
            <person name="Kuo A."/>
            <person name="LaButti K."/>
            <person name="Lipzen A."/>
            <person name="Andreopoulos W."/>
            <person name="Pangilinan J."/>
            <person name="Riley R."/>
            <person name="Hundley H."/>
            <person name="Na H."/>
            <person name="Barry K."/>
            <person name="Grigoriev I.V."/>
            <person name="Stajich J.E."/>
            <person name="Kennedy P.G."/>
        </authorList>
    </citation>
    <scope>NUCLEOTIDE SEQUENCE</scope>
    <source>
        <strain evidence="1">S12</strain>
    </source>
</reference>
<accession>A0A9P7DMP7</accession>
<dbReference type="AlphaFoldDB" id="A0A9P7DMP7"/>
<organism evidence="1 2">
    <name type="scientific">Suillus plorans</name>
    <dbReference type="NCBI Taxonomy" id="116603"/>
    <lineage>
        <taxon>Eukaryota</taxon>
        <taxon>Fungi</taxon>
        <taxon>Dikarya</taxon>
        <taxon>Basidiomycota</taxon>
        <taxon>Agaricomycotina</taxon>
        <taxon>Agaricomycetes</taxon>
        <taxon>Agaricomycetidae</taxon>
        <taxon>Boletales</taxon>
        <taxon>Suillineae</taxon>
        <taxon>Suillaceae</taxon>
        <taxon>Suillus</taxon>
    </lineage>
</organism>
<sequence length="139" mass="15840">MDPAKIREKIGRFRILVIGRANAGKTTILRRVCNTRDDPEIYDSDGEQIDLTVLMASRERGLHDIENEMVFKNNPGFIFHDSRGFEAGGASEFEKVKAFIASRSKGMKIKNQLHAIWYCIPMDEAHRSFTASEVKFFSV</sequence>
<comment type="caution">
    <text evidence="1">The sequence shown here is derived from an EMBL/GenBank/DDBJ whole genome shotgun (WGS) entry which is preliminary data.</text>
</comment>
<evidence type="ECO:0008006" key="3">
    <source>
        <dbReference type="Google" id="ProtNLM"/>
    </source>
</evidence>
<dbReference type="SUPFAM" id="SSF52540">
    <property type="entry name" value="P-loop containing nucleoside triphosphate hydrolases"/>
    <property type="match status" value="1"/>
</dbReference>
<protein>
    <recommendedName>
        <fullName evidence="3">G domain-containing protein</fullName>
    </recommendedName>
</protein>
<dbReference type="GeneID" id="64603618"/>
<dbReference type="EMBL" id="JABBWE010000013">
    <property type="protein sequence ID" value="KAG1798583.1"/>
    <property type="molecule type" value="Genomic_DNA"/>
</dbReference>
<evidence type="ECO:0000313" key="2">
    <source>
        <dbReference type="Proteomes" id="UP000719766"/>
    </source>
</evidence>
<name>A0A9P7DMP7_9AGAM</name>
<dbReference type="Gene3D" id="3.40.50.300">
    <property type="entry name" value="P-loop containing nucleotide triphosphate hydrolases"/>
    <property type="match status" value="1"/>
</dbReference>
<evidence type="ECO:0000313" key="1">
    <source>
        <dbReference type="EMBL" id="KAG1798583.1"/>
    </source>
</evidence>
<dbReference type="OrthoDB" id="59699at2759"/>
<gene>
    <name evidence="1" type="ORF">HD556DRAFT_192437</name>
</gene>
<dbReference type="RefSeq" id="XP_041163269.1">
    <property type="nucleotide sequence ID" value="XM_041309854.1"/>
</dbReference>
<dbReference type="InterPro" id="IPR027417">
    <property type="entry name" value="P-loop_NTPase"/>
</dbReference>
<keyword evidence="2" id="KW-1185">Reference proteome</keyword>
<proteinExistence type="predicted"/>